<evidence type="ECO:0000256" key="2">
    <source>
        <dbReference type="ARBA" id="ARBA00022840"/>
    </source>
</evidence>
<dbReference type="Pfam" id="PF01580">
    <property type="entry name" value="FtsK_SpoIIIE"/>
    <property type="match status" value="1"/>
</dbReference>
<keyword evidence="1" id="KW-0547">Nucleotide-binding</keyword>
<dbReference type="Gene3D" id="3.40.50.300">
    <property type="entry name" value="P-loop containing nucleotide triphosphate hydrolases"/>
    <property type="match status" value="1"/>
</dbReference>
<dbReference type="InterPro" id="IPR002543">
    <property type="entry name" value="FtsK_dom"/>
</dbReference>
<dbReference type="AlphaFoldDB" id="A0A418VN29"/>
<dbReference type="InterPro" id="IPR014969">
    <property type="entry name" value="DNA_S_DndE"/>
</dbReference>
<dbReference type="PANTHER" id="PTHR22683">
    <property type="entry name" value="SPORULATION PROTEIN RELATED"/>
    <property type="match status" value="1"/>
</dbReference>
<dbReference type="Gene3D" id="3.30.980.40">
    <property type="match status" value="1"/>
</dbReference>
<organism evidence="4 5">
    <name type="scientific">Azospirillum cavernae</name>
    <dbReference type="NCBI Taxonomy" id="2320860"/>
    <lineage>
        <taxon>Bacteria</taxon>
        <taxon>Pseudomonadati</taxon>
        <taxon>Pseudomonadota</taxon>
        <taxon>Alphaproteobacteria</taxon>
        <taxon>Rhodospirillales</taxon>
        <taxon>Azospirillaceae</taxon>
        <taxon>Azospirillum</taxon>
    </lineage>
</organism>
<proteinExistence type="predicted"/>
<dbReference type="Pfam" id="PF08870">
    <property type="entry name" value="DndE"/>
    <property type="match status" value="1"/>
</dbReference>
<dbReference type="GO" id="GO:0005524">
    <property type="term" value="F:ATP binding"/>
    <property type="evidence" value="ECO:0007669"/>
    <property type="project" value="UniProtKB-KW"/>
</dbReference>
<dbReference type="GO" id="GO:0003677">
    <property type="term" value="F:DNA binding"/>
    <property type="evidence" value="ECO:0007669"/>
    <property type="project" value="InterPro"/>
</dbReference>
<name>A0A418VN29_9PROT</name>
<comment type="caution">
    <text evidence="4">The sequence shown here is derived from an EMBL/GenBank/DDBJ whole genome shotgun (WGS) entry which is preliminary data.</text>
</comment>
<protein>
    <submittedName>
        <fullName evidence="4">DUF1832 domain-containing protein</fullName>
    </submittedName>
</protein>
<feature type="domain" description="FtsK" evidence="3">
    <location>
        <begin position="293"/>
        <end position="359"/>
    </location>
</feature>
<keyword evidence="5" id="KW-1185">Reference proteome</keyword>
<accession>A0A418VN29</accession>
<dbReference type="PANTHER" id="PTHR22683:SF41">
    <property type="entry name" value="DNA TRANSLOCASE FTSK"/>
    <property type="match status" value="1"/>
</dbReference>
<dbReference type="Proteomes" id="UP000283458">
    <property type="component" value="Unassembled WGS sequence"/>
</dbReference>
<dbReference type="EMBL" id="QYUL01000005">
    <property type="protein sequence ID" value="RJF77509.1"/>
    <property type="molecule type" value="Genomic_DNA"/>
</dbReference>
<evidence type="ECO:0000256" key="1">
    <source>
        <dbReference type="ARBA" id="ARBA00022741"/>
    </source>
</evidence>
<evidence type="ECO:0000313" key="4">
    <source>
        <dbReference type="EMBL" id="RJF77509.1"/>
    </source>
</evidence>
<sequence>MLDLTVNPNTKIRRIALTHVSPPTTVNHGEKTNASLRFRFHARCSKIFIPAWDEAFTQTLREKGLGISRRAPHWIIARLAFARSLQMPQFPDEELRKPVRRERAFEIHMEQLTGENNPAMEDLTDDFRLLLSLYHNVDLFADRARFIELLQRHIQRGMTEIRASWREGNDFHDYLYQEMFFERSSVGEAAAPADLPARLRRALGEIGVGAEVEKVDAGPRLTRFTLRLSAAGDLDRLRRDLDKIPFELGIDRPATLSTVADECRVALDVPRPEREWMPVEGAGIPDWLRDRTEALSVCPGVDVLGEPVIFDLAEAPHLFVAGTTGSGKSVSVHALLLSLLASGRNVRLALIRPQGGRVRRLRWLQTAVGR</sequence>
<dbReference type="InterPro" id="IPR027417">
    <property type="entry name" value="P-loop_NTPase"/>
</dbReference>
<gene>
    <name evidence="4" type="ORF">D3877_27430</name>
</gene>
<dbReference type="SUPFAM" id="SSF52540">
    <property type="entry name" value="P-loop containing nucleoside triphosphate hydrolases"/>
    <property type="match status" value="1"/>
</dbReference>
<reference evidence="4 5" key="1">
    <citation type="submission" date="2018-09" db="EMBL/GenBank/DDBJ databases">
        <authorList>
            <person name="Zhu H."/>
        </authorList>
    </citation>
    <scope>NUCLEOTIDE SEQUENCE [LARGE SCALE GENOMIC DNA]</scope>
    <source>
        <strain evidence="4 5">K2W22B-5</strain>
    </source>
</reference>
<evidence type="ECO:0000259" key="3">
    <source>
        <dbReference type="Pfam" id="PF01580"/>
    </source>
</evidence>
<dbReference type="InterPro" id="IPR050206">
    <property type="entry name" value="FtsK/SpoIIIE/SftA"/>
</dbReference>
<keyword evidence="2" id="KW-0067">ATP-binding</keyword>
<evidence type="ECO:0000313" key="5">
    <source>
        <dbReference type="Proteomes" id="UP000283458"/>
    </source>
</evidence>